<dbReference type="InterPro" id="IPR013083">
    <property type="entry name" value="Znf_RING/FYVE/PHD"/>
</dbReference>
<dbReference type="PROSITE" id="PS50826">
    <property type="entry name" value="RUN"/>
    <property type="match status" value="1"/>
</dbReference>
<evidence type="ECO:0000313" key="9">
    <source>
        <dbReference type="EMBL" id="CAF1583215.1"/>
    </source>
</evidence>
<dbReference type="Proteomes" id="UP000663855">
    <property type="component" value="Unassembled WGS sequence"/>
</dbReference>
<evidence type="ECO:0000256" key="3">
    <source>
        <dbReference type="ARBA" id="ARBA00022833"/>
    </source>
</evidence>
<feature type="domain" description="FYVE-type" evidence="6">
    <location>
        <begin position="493"/>
        <end position="551"/>
    </location>
</feature>
<keyword evidence="3" id="KW-0862">Zinc</keyword>
<evidence type="ECO:0000313" key="8">
    <source>
        <dbReference type="EMBL" id="CAF1279147.1"/>
    </source>
</evidence>
<evidence type="ECO:0000256" key="4">
    <source>
        <dbReference type="PROSITE-ProRule" id="PRU00091"/>
    </source>
</evidence>
<feature type="domain" description="RUN" evidence="7">
    <location>
        <begin position="46"/>
        <end position="179"/>
    </location>
</feature>
<sequence>MSLQDNRKLSSISRSIEVIEDKANKIYSDYTTSNNDLDHFQSTPIDDSNTHLQIFFQHLEHLLQIDLKNRRSLLNNKRNYWNFLALALKESKGLYDTVLYVLNTQDVKTSIGRGRLFLRFCLQNHRLGDVIQQSFMMTKLMSQFYNDDCFWTKPIYMNRIVQALYQLNDVQFDLLSTAQYQLDVCWPTAESMDLRSKLYSDATSRLRTSSISSFLSMDSLPSHLMISTSPMTGSSFQNFESSFYDESSAHSISSTDEYPENTLSYWKERCQHLEQQLQSNHTKILSNHVETQCSTEKHDQITQTIDDKKLIDESIFKSETEKLKFQKEVLQDEVNNLNFQLSSFIIQRTTTENKLTEYEREIAKHQTILDAKDKVFNELQRKFDEQTKQLKSIQDQRSARSIEQDKRIECLNNELAKANKLLETKRISFENEKLEYNRIQEQLEASLHEKTLDFEEMKRRLIKAIKEKADLFNSIYSFEVKLGEEQSKQWMHEDDVLNCSKCETLFGWTWKKYRCRHCHKIFCYYCANHWHQGSTPNSQHRLCDYCHEKCVKESLMTDYTILDDPNADNENGTPNGVNLTFEVRSERVRLPAENQSSPSEQ</sequence>
<dbReference type="Pfam" id="PF01363">
    <property type="entry name" value="FYVE"/>
    <property type="match status" value="1"/>
</dbReference>
<evidence type="ECO:0000313" key="11">
    <source>
        <dbReference type="Proteomes" id="UP000663855"/>
    </source>
</evidence>
<dbReference type="PANTHER" id="PTHR46753">
    <property type="entry name" value="FYVE AND COILED-COIL DOMAIN-CONTAINING PROTEIN 1"/>
    <property type="match status" value="1"/>
</dbReference>
<keyword evidence="2 4" id="KW-0863">Zinc-finger</keyword>
<dbReference type="Proteomes" id="UP000663834">
    <property type="component" value="Unassembled WGS sequence"/>
</dbReference>
<dbReference type="SUPFAM" id="SSF140741">
    <property type="entry name" value="RUN domain-like"/>
    <property type="match status" value="1"/>
</dbReference>
<proteinExistence type="predicted"/>
<evidence type="ECO:0000259" key="6">
    <source>
        <dbReference type="PROSITE" id="PS50178"/>
    </source>
</evidence>
<dbReference type="EMBL" id="CAJOBH010001015">
    <property type="protein sequence ID" value="CAF3830971.1"/>
    <property type="molecule type" value="Genomic_DNA"/>
</dbReference>
<dbReference type="EMBL" id="CAJNOV010016027">
    <property type="protein sequence ID" value="CAF1583215.1"/>
    <property type="molecule type" value="Genomic_DNA"/>
</dbReference>
<dbReference type="SUPFAM" id="SSF57903">
    <property type="entry name" value="FYVE/PHD zinc finger"/>
    <property type="match status" value="1"/>
</dbReference>
<dbReference type="PROSITE" id="PS50178">
    <property type="entry name" value="ZF_FYVE"/>
    <property type="match status" value="1"/>
</dbReference>
<dbReference type="OrthoDB" id="660555at2759"/>
<dbReference type="GO" id="GO:0008270">
    <property type="term" value="F:zinc ion binding"/>
    <property type="evidence" value="ECO:0007669"/>
    <property type="project" value="UniProtKB-KW"/>
</dbReference>
<dbReference type="InterPro" id="IPR004012">
    <property type="entry name" value="Run_dom"/>
</dbReference>
<keyword evidence="1" id="KW-0479">Metal-binding</keyword>
<keyword evidence="5" id="KW-0175">Coiled coil</keyword>
<name>A0A815ZJZ8_9BILA</name>
<dbReference type="Gene3D" id="1.20.58.900">
    <property type="match status" value="1"/>
</dbReference>
<gene>
    <name evidence="10" type="ORF">BYL167_LOCUS4700</name>
    <name evidence="9" type="ORF">CJN711_LOCUS33207</name>
    <name evidence="8" type="ORF">KQP761_LOCUS3691</name>
</gene>
<evidence type="ECO:0000259" key="7">
    <source>
        <dbReference type="PROSITE" id="PS50826"/>
    </source>
</evidence>
<accession>A0A815ZJZ8</accession>
<dbReference type="InterPro" id="IPR011011">
    <property type="entry name" value="Znf_FYVE_PHD"/>
</dbReference>
<dbReference type="InterPro" id="IPR000306">
    <property type="entry name" value="Znf_FYVE"/>
</dbReference>
<organism evidence="9 11">
    <name type="scientific">Rotaria magnacalcarata</name>
    <dbReference type="NCBI Taxonomy" id="392030"/>
    <lineage>
        <taxon>Eukaryota</taxon>
        <taxon>Metazoa</taxon>
        <taxon>Spiralia</taxon>
        <taxon>Gnathifera</taxon>
        <taxon>Rotifera</taxon>
        <taxon>Eurotatoria</taxon>
        <taxon>Bdelloidea</taxon>
        <taxon>Philodinida</taxon>
        <taxon>Philodinidae</taxon>
        <taxon>Rotaria</taxon>
    </lineage>
</organism>
<dbReference type="Proteomes" id="UP000681967">
    <property type="component" value="Unassembled WGS sequence"/>
</dbReference>
<evidence type="ECO:0000256" key="5">
    <source>
        <dbReference type="SAM" id="Coils"/>
    </source>
</evidence>
<dbReference type="InterPro" id="IPR037213">
    <property type="entry name" value="Run_dom_sf"/>
</dbReference>
<dbReference type="EMBL" id="CAJNOW010000476">
    <property type="protein sequence ID" value="CAF1279147.1"/>
    <property type="molecule type" value="Genomic_DNA"/>
</dbReference>
<feature type="coiled-coil region" evidence="5">
    <location>
        <begin position="348"/>
        <end position="460"/>
    </location>
</feature>
<evidence type="ECO:0000256" key="1">
    <source>
        <dbReference type="ARBA" id="ARBA00022723"/>
    </source>
</evidence>
<protein>
    <submittedName>
        <fullName evidence="9">Uncharacterized protein</fullName>
    </submittedName>
</protein>
<dbReference type="InterPro" id="IPR017455">
    <property type="entry name" value="Znf_FYVE-rel"/>
</dbReference>
<evidence type="ECO:0000256" key="2">
    <source>
        <dbReference type="ARBA" id="ARBA00022771"/>
    </source>
</evidence>
<comment type="caution">
    <text evidence="9">The sequence shown here is derived from an EMBL/GenBank/DDBJ whole genome shotgun (WGS) entry which is preliminary data.</text>
</comment>
<dbReference type="SMART" id="SM00064">
    <property type="entry name" value="FYVE"/>
    <property type="match status" value="1"/>
</dbReference>
<reference evidence="9" key="1">
    <citation type="submission" date="2021-02" db="EMBL/GenBank/DDBJ databases">
        <authorList>
            <person name="Nowell W R."/>
        </authorList>
    </citation>
    <scope>NUCLEOTIDE SEQUENCE</scope>
</reference>
<dbReference type="PANTHER" id="PTHR46753:SF2">
    <property type="entry name" value="FYVE AND COILED-COIL DOMAIN-CONTAINING PROTEIN 1"/>
    <property type="match status" value="1"/>
</dbReference>
<dbReference type="Gene3D" id="3.30.40.10">
    <property type="entry name" value="Zinc/RING finger domain, C3HC4 (zinc finger)"/>
    <property type="match status" value="1"/>
</dbReference>
<dbReference type="Pfam" id="PF02759">
    <property type="entry name" value="RUN"/>
    <property type="match status" value="1"/>
</dbReference>
<dbReference type="AlphaFoldDB" id="A0A815ZJZ8"/>
<evidence type="ECO:0000313" key="10">
    <source>
        <dbReference type="EMBL" id="CAF3830971.1"/>
    </source>
</evidence>